<proteinExistence type="predicted"/>
<reference evidence="5 6" key="1">
    <citation type="submission" date="2024-02" db="EMBL/GenBank/DDBJ databases">
        <title>Bacterial strain from lacustrine sediment.</title>
        <authorList>
            <person name="Petit C."/>
            <person name="Fadhlaoui K."/>
        </authorList>
    </citation>
    <scope>NUCLEOTIDE SEQUENCE [LARGE SCALE GENOMIC DNA]</scope>
    <source>
        <strain evidence="5 6">IPX-CK</strain>
    </source>
</reference>
<dbReference type="RefSeq" id="WP_342759994.1">
    <property type="nucleotide sequence ID" value="NZ_CP146256.1"/>
</dbReference>
<dbReference type="InterPro" id="IPR009057">
    <property type="entry name" value="Homeodomain-like_sf"/>
</dbReference>
<keyword evidence="2" id="KW-0238">DNA-binding</keyword>
<dbReference type="InterPro" id="IPR037923">
    <property type="entry name" value="HTH-like"/>
</dbReference>
<feature type="domain" description="HTH araC/xylS-type" evidence="4">
    <location>
        <begin position="172"/>
        <end position="269"/>
    </location>
</feature>
<dbReference type="InterPro" id="IPR050204">
    <property type="entry name" value="AraC_XylS_family_regulators"/>
</dbReference>
<evidence type="ECO:0000313" key="5">
    <source>
        <dbReference type="EMBL" id="XAH76415.1"/>
    </source>
</evidence>
<dbReference type="EMBL" id="CP146256">
    <property type="protein sequence ID" value="XAH76415.1"/>
    <property type="molecule type" value="Genomic_DNA"/>
</dbReference>
<organism evidence="5 6">
    <name type="scientific">Kineothrix sedimenti</name>
    <dbReference type="NCBI Taxonomy" id="3123317"/>
    <lineage>
        <taxon>Bacteria</taxon>
        <taxon>Bacillati</taxon>
        <taxon>Bacillota</taxon>
        <taxon>Clostridia</taxon>
        <taxon>Lachnospirales</taxon>
        <taxon>Lachnospiraceae</taxon>
        <taxon>Kineothrix</taxon>
    </lineage>
</organism>
<evidence type="ECO:0000256" key="1">
    <source>
        <dbReference type="ARBA" id="ARBA00023015"/>
    </source>
</evidence>
<dbReference type="PANTHER" id="PTHR46796:SF2">
    <property type="entry name" value="TRANSCRIPTIONAL REGULATORY PROTEIN"/>
    <property type="match status" value="1"/>
</dbReference>
<keyword evidence="3" id="KW-0804">Transcription</keyword>
<dbReference type="Pfam" id="PF12833">
    <property type="entry name" value="HTH_18"/>
    <property type="match status" value="1"/>
</dbReference>
<dbReference type="Gene3D" id="2.60.120.10">
    <property type="entry name" value="Jelly Rolls"/>
    <property type="match status" value="1"/>
</dbReference>
<dbReference type="InterPro" id="IPR018060">
    <property type="entry name" value="HTH_AraC"/>
</dbReference>
<accession>A0ABZ3F478</accession>
<dbReference type="SMART" id="SM00342">
    <property type="entry name" value="HTH_ARAC"/>
    <property type="match status" value="1"/>
</dbReference>
<evidence type="ECO:0000259" key="4">
    <source>
        <dbReference type="PROSITE" id="PS01124"/>
    </source>
</evidence>
<dbReference type="InterPro" id="IPR003313">
    <property type="entry name" value="AraC-bd"/>
</dbReference>
<sequence>MMTDREQRLVRYDNELKIEAHQFNGIMQKFPNHFHEYYVIGFVEGGSRHLSCKNKDYTIGAGDLLLFNPLDNHTCQQIDDKPLDWRSININENIMRETAVQITGMDYLPQFTTTVAYHSEIVPSLRELHGLIMEQRKDFEKEEIFFFLIEQLITEFTGPEKEKRTEVSAEIQESCYYMENHYTELITLDDLSRLSNLNKYTLLRNFTKQRGVTPYQYLETIRISEAKKLLEEGIDPMDAALQTGFADQSHFTKFFKKLIGLTPKQYGDIFKENRD</sequence>
<gene>
    <name evidence="5" type="ORF">V6984_11875</name>
</gene>
<dbReference type="Proteomes" id="UP001451571">
    <property type="component" value="Chromosome"/>
</dbReference>
<dbReference type="PROSITE" id="PS01124">
    <property type="entry name" value="HTH_ARAC_FAMILY_2"/>
    <property type="match status" value="1"/>
</dbReference>
<keyword evidence="1" id="KW-0805">Transcription regulation</keyword>
<dbReference type="SUPFAM" id="SSF51215">
    <property type="entry name" value="Regulatory protein AraC"/>
    <property type="match status" value="1"/>
</dbReference>
<evidence type="ECO:0000256" key="3">
    <source>
        <dbReference type="ARBA" id="ARBA00023163"/>
    </source>
</evidence>
<dbReference type="InterPro" id="IPR014710">
    <property type="entry name" value="RmlC-like_jellyroll"/>
</dbReference>
<dbReference type="Gene3D" id="1.10.10.60">
    <property type="entry name" value="Homeodomain-like"/>
    <property type="match status" value="2"/>
</dbReference>
<name>A0ABZ3F478_9FIRM</name>
<dbReference type="Pfam" id="PF02311">
    <property type="entry name" value="AraC_binding"/>
    <property type="match status" value="1"/>
</dbReference>
<dbReference type="PANTHER" id="PTHR46796">
    <property type="entry name" value="HTH-TYPE TRANSCRIPTIONAL ACTIVATOR RHAS-RELATED"/>
    <property type="match status" value="1"/>
</dbReference>
<evidence type="ECO:0000313" key="6">
    <source>
        <dbReference type="Proteomes" id="UP001451571"/>
    </source>
</evidence>
<evidence type="ECO:0000256" key="2">
    <source>
        <dbReference type="ARBA" id="ARBA00023125"/>
    </source>
</evidence>
<dbReference type="SUPFAM" id="SSF46689">
    <property type="entry name" value="Homeodomain-like"/>
    <property type="match status" value="2"/>
</dbReference>
<keyword evidence="6" id="KW-1185">Reference proteome</keyword>
<protein>
    <submittedName>
        <fullName evidence="5">AraC family transcriptional regulator</fullName>
    </submittedName>
</protein>
<dbReference type="CDD" id="cd07001">
    <property type="entry name" value="cupin_YbfI-like_N"/>
    <property type="match status" value="1"/>
</dbReference>